<reference evidence="1" key="2">
    <citation type="submission" date="2020-09" db="EMBL/GenBank/DDBJ databases">
        <authorList>
            <person name="Sun Q."/>
            <person name="Ohkuma M."/>
        </authorList>
    </citation>
    <scope>NUCLEOTIDE SEQUENCE</scope>
    <source>
        <strain evidence="1">JCM 4815</strain>
    </source>
</reference>
<evidence type="ECO:0000313" key="2">
    <source>
        <dbReference type="Proteomes" id="UP000622166"/>
    </source>
</evidence>
<sequence>MPGASPAALPPAERAAYGRHARTRASRSCHGWFEPAAGRPDPVDVLERQSAARLPELVPIRYGRMLESSFRFYRGAAAIMATDLGSLPHTGLTVQLCGDAHLLNFRLLASPERRLVFDINDFDETHPGPFEWDVKRLAASIVIAGRANGFTPKEQNTAVRACVKAYRRRMRDLAGMRALDVWYALDDADHIRAILSTGTHREEAVRRAGQAAARARTRTHLQAFDKLTRVTAEGRRITPDPPLITPLRDLLTDADAGLRQERQLQSLVEAYARSLSSERRHLLRRYRLVDMARKVVGVGSVGTRCWILLLLGRDEGDPLLLQAKEAQPSVLAPYTDGEQYDNQGRRVVAGQRLMQTAGDIFLGWTRVVGLDGHGRDFYVRQLWDWKGIARPDSMGPDLMALFGRLCGASLARAHARSGDPVAIAAYLGGSDHFDRALAEFAQSYADQNERDFAALTAAGQSGRITAQPM</sequence>
<accession>A0A918UF12</accession>
<proteinExistence type="predicted"/>
<organism evidence="1 2">
    <name type="scientific">Streptomyces poonensis</name>
    <dbReference type="NCBI Taxonomy" id="68255"/>
    <lineage>
        <taxon>Bacteria</taxon>
        <taxon>Bacillati</taxon>
        <taxon>Actinomycetota</taxon>
        <taxon>Actinomycetes</taxon>
        <taxon>Kitasatosporales</taxon>
        <taxon>Streptomycetaceae</taxon>
        <taxon>Streptomyces</taxon>
    </lineage>
</organism>
<name>A0A918UF12_9ACTN</name>
<dbReference type="Pfam" id="PF10009">
    <property type="entry name" value="DUF2252"/>
    <property type="match status" value="1"/>
</dbReference>
<dbReference type="EMBL" id="BMVW01000002">
    <property type="protein sequence ID" value="GGY99256.1"/>
    <property type="molecule type" value="Genomic_DNA"/>
</dbReference>
<dbReference type="RefSeq" id="WP_189857563.1">
    <property type="nucleotide sequence ID" value="NZ_BMVW01000002.1"/>
</dbReference>
<comment type="caution">
    <text evidence="1">The sequence shown here is derived from an EMBL/GenBank/DDBJ whole genome shotgun (WGS) entry which is preliminary data.</text>
</comment>
<evidence type="ECO:0000313" key="1">
    <source>
        <dbReference type="EMBL" id="GGY99256.1"/>
    </source>
</evidence>
<protein>
    <recommendedName>
        <fullName evidence="3">DUF2252 domain-containing protein</fullName>
    </recommendedName>
</protein>
<dbReference type="AlphaFoldDB" id="A0A918UF12"/>
<dbReference type="InterPro" id="IPR018721">
    <property type="entry name" value="DUF2252"/>
</dbReference>
<keyword evidence="2" id="KW-1185">Reference proteome</keyword>
<gene>
    <name evidence="1" type="ORF">GCM10010365_17440</name>
</gene>
<dbReference type="PANTHER" id="PTHR39441">
    <property type="entry name" value="DUF2252 DOMAIN-CONTAINING PROTEIN"/>
    <property type="match status" value="1"/>
</dbReference>
<dbReference type="Proteomes" id="UP000622166">
    <property type="component" value="Unassembled WGS sequence"/>
</dbReference>
<dbReference type="PANTHER" id="PTHR39441:SF1">
    <property type="entry name" value="DUF2252 DOMAIN-CONTAINING PROTEIN"/>
    <property type="match status" value="1"/>
</dbReference>
<evidence type="ECO:0008006" key="3">
    <source>
        <dbReference type="Google" id="ProtNLM"/>
    </source>
</evidence>
<reference evidence="1" key="1">
    <citation type="journal article" date="2014" name="Int. J. Syst. Evol. Microbiol.">
        <title>Complete genome sequence of Corynebacterium casei LMG S-19264T (=DSM 44701T), isolated from a smear-ripened cheese.</title>
        <authorList>
            <consortium name="US DOE Joint Genome Institute (JGI-PGF)"/>
            <person name="Walter F."/>
            <person name="Albersmeier A."/>
            <person name="Kalinowski J."/>
            <person name="Ruckert C."/>
        </authorList>
    </citation>
    <scope>NUCLEOTIDE SEQUENCE</scope>
    <source>
        <strain evidence="1">JCM 4815</strain>
    </source>
</reference>